<name>A0A9P6FQW4_9FUNG</name>
<feature type="compositionally biased region" description="Polar residues" evidence="3">
    <location>
        <begin position="140"/>
        <end position="149"/>
    </location>
</feature>
<feature type="region of interest" description="Disordered" evidence="3">
    <location>
        <begin position="21"/>
        <end position="55"/>
    </location>
</feature>
<feature type="region of interest" description="Disordered" evidence="3">
    <location>
        <begin position="467"/>
        <end position="503"/>
    </location>
</feature>
<feature type="region of interest" description="Disordered" evidence="3">
    <location>
        <begin position="96"/>
        <end position="159"/>
    </location>
</feature>
<sequence length="1054" mass="116804">PISRRSSALLSDKFGRHAGGLATVDENASERPPTFDFMGNAPLENPTPTAGRRGHVRSMSMKDPLIHPMAGREGDKEVPKTVESIHEILKSLKELAPAGHSSSSSSHQGPFAEHGQTSRHERRLSMSSLSSRNSLSAGSANQPTSTVLHISQPPPGMNITHALQSTVATMRRLSLSESRKSLLPLREEQVVGNEPVRTAEKGVNRRSVSYAAEPATSTNRRSAMMASTDKTLSGYQPNRRSVIIRPEEVAALQEGRAYVPATLGSFANEEEPDAVADALSALEGKGPASNRSSYSSKNSHQATGSNVNAESLAEFAAGLPLHMKGVAGAPLVNNDDAQDRRRFTTAFQSQSFNSRRVSALPLSNGQSIAPTTTTPALHSNRDSVSFKDGAGGRRPLFAAHLTYSDFHSLLTKQKDRYVQGILRINKRNRSDAYVTVDSLPDGDVYICGSKDRNRALEGDVVGIELIDPEDIPPQKLDGTNKERKSRRQEEADELGEADVEESRPKYHGRVVSIVERSTAQLFSGTLTLQRPSGSTKKSDRKKPEDLDKDLPRIVWFKPTDKRVPLVAIPIDQVPGKFIEDHTNFVHKLFVASIKRWPLSSLHPFGQLERQLGDIGNIEIETEALLANNNVITTAFGEKVEKCLPGASWTIPEEEIRRRRDLRSECIFTIDPATAKDLDDAVSCKPLEDGTYEIGVHIADVSHFVKSGSALDKEAKSRATTVERLAFSVFWKMTESGEILETTFDKSVIRSCAQLSYDDAQNVISTGSLDPKIEVLGQPRSLVENNIKMFYKLSQILRKKRFDNGALSIQSIRLAFEMDSLCNPMGVSVYQIKESNRLIEEFMLLANMSVAKKICETFPDQALLRKHDQPLEKRMTEFIQHMNKIGIKLNTTSSKTLQESLDAIQDPAVRDVIRLLVIKPMQRAKYICSGAYSPEKYHHYALNAPLYTHFTSPIRRYADIMVHRMLEASLVEEPKFFLTKEACQKTAIHCNIRKDASKSAQEQSSHVYLSVLIRNLTQSKGPVIKDAVVVQVQDASFDVLVPEYGLEKRIYVVQP</sequence>
<dbReference type="Pfam" id="PF00773">
    <property type="entry name" value="RNB"/>
    <property type="match status" value="1"/>
</dbReference>
<accession>A0A9P6FQW4</accession>
<dbReference type="InterPro" id="IPR050180">
    <property type="entry name" value="RNR_Ribonuclease"/>
</dbReference>
<protein>
    <recommendedName>
        <fullName evidence="4">RNB domain-containing protein</fullName>
    </recommendedName>
</protein>
<feature type="region of interest" description="Disordered" evidence="3">
    <location>
        <begin position="524"/>
        <end position="545"/>
    </location>
</feature>
<feature type="compositionally biased region" description="Polar residues" evidence="3">
    <location>
        <begin position="524"/>
        <end position="535"/>
    </location>
</feature>
<dbReference type="PANTHER" id="PTHR23355:SF9">
    <property type="entry name" value="DIS3-LIKE EXONUCLEASE 2"/>
    <property type="match status" value="1"/>
</dbReference>
<dbReference type="FunFam" id="2.40.50.700:FF:000002">
    <property type="entry name" value="Cell wall biogenesis protein"/>
    <property type="match status" value="1"/>
</dbReference>
<dbReference type="GO" id="GO:0000175">
    <property type="term" value="F:3'-5'-RNA exonuclease activity"/>
    <property type="evidence" value="ECO:0007669"/>
    <property type="project" value="TreeGrafter"/>
</dbReference>
<evidence type="ECO:0000256" key="3">
    <source>
        <dbReference type="SAM" id="MobiDB-lite"/>
    </source>
</evidence>
<dbReference type="InterPro" id="IPR001900">
    <property type="entry name" value="RNase_II/R"/>
</dbReference>
<dbReference type="Gene3D" id="2.40.50.690">
    <property type="match status" value="1"/>
</dbReference>
<dbReference type="GO" id="GO:0000932">
    <property type="term" value="C:P-body"/>
    <property type="evidence" value="ECO:0007669"/>
    <property type="project" value="TreeGrafter"/>
</dbReference>
<dbReference type="InterPro" id="IPR022966">
    <property type="entry name" value="RNase_II/R_CS"/>
</dbReference>
<dbReference type="Gene3D" id="2.40.50.140">
    <property type="entry name" value="Nucleic acid-binding proteins"/>
    <property type="match status" value="1"/>
</dbReference>
<dbReference type="PANTHER" id="PTHR23355">
    <property type="entry name" value="RIBONUCLEASE"/>
    <property type="match status" value="1"/>
</dbReference>
<feature type="compositionally biased region" description="Low complexity" evidence="3">
    <location>
        <begin position="289"/>
        <end position="299"/>
    </location>
</feature>
<feature type="compositionally biased region" description="Low complexity" evidence="3">
    <location>
        <begin position="125"/>
        <end position="139"/>
    </location>
</feature>
<comment type="similarity">
    <text evidence="1 2">Belongs to the RNR ribonuclease family.</text>
</comment>
<dbReference type="Pfam" id="PF17849">
    <property type="entry name" value="OB_Dis3"/>
    <property type="match status" value="1"/>
</dbReference>
<dbReference type="SUPFAM" id="SSF50249">
    <property type="entry name" value="Nucleic acid-binding proteins"/>
    <property type="match status" value="2"/>
</dbReference>
<dbReference type="AlphaFoldDB" id="A0A9P6FQW4"/>
<reference evidence="5" key="1">
    <citation type="journal article" date="2020" name="Fungal Divers.">
        <title>Resolving the Mortierellaceae phylogeny through synthesis of multi-gene phylogenetics and phylogenomics.</title>
        <authorList>
            <person name="Vandepol N."/>
            <person name="Liber J."/>
            <person name="Desiro A."/>
            <person name="Na H."/>
            <person name="Kennedy M."/>
            <person name="Barry K."/>
            <person name="Grigoriev I.V."/>
            <person name="Miller A.N."/>
            <person name="O'Donnell K."/>
            <person name="Stajich J.E."/>
            <person name="Bonito G."/>
        </authorList>
    </citation>
    <scope>NUCLEOTIDE SEQUENCE</scope>
    <source>
        <strain evidence="5">KOD1015</strain>
    </source>
</reference>
<proteinExistence type="inferred from homology"/>
<dbReference type="Proteomes" id="UP000780801">
    <property type="component" value="Unassembled WGS sequence"/>
</dbReference>
<dbReference type="Gene3D" id="2.40.50.700">
    <property type="match status" value="1"/>
</dbReference>
<gene>
    <name evidence="5" type="ORF">BGW38_004730</name>
</gene>
<evidence type="ECO:0000256" key="2">
    <source>
        <dbReference type="RuleBase" id="RU003901"/>
    </source>
</evidence>
<dbReference type="EMBL" id="JAABOA010003007">
    <property type="protein sequence ID" value="KAF9579141.1"/>
    <property type="molecule type" value="Genomic_DNA"/>
</dbReference>
<feature type="non-terminal residue" evidence="5">
    <location>
        <position position="1054"/>
    </location>
</feature>
<feature type="domain" description="RNB" evidence="4">
    <location>
        <begin position="658"/>
        <end position="971"/>
    </location>
</feature>
<dbReference type="InterPro" id="IPR012340">
    <property type="entry name" value="NA-bd_OB-fold"/>
</dbReference>
<organism evidence="5 6">
    <name type="scientific">Lunasporangiospora selenospora</name>
    <dbReference type="NCBI Taxonomy" id="979761"/>
    <lineage>
        <taxon>Eukaryota</taxon>
        <taxon>Fungi</taxon>
        <taxon>Fungi incertae sedis</taxon>
        <taxon>Mucoromycota</taxon>
        <taxon>Mortierellomycotina</taxon>
        <taxon>Mortierellomycetes</taxon>
        <taxon>Mortierellales</taxon>
        <taxon>Mortierellaceae</taxon>
        <taxon>Lunasporangiospora</taxon>
    </lineage>
</organism>
<comment type="caution">
    <text evidence="5">The sequence shown here is derived from an EMBL/GenBank/DDBJ whole genome shotgun (WGS) entry which is preliminary data.</text>
</comment>
<dbReference type="Pfam" id="PF17877">
    <property type="entry name" value="Dis3l2_C_term"/>
    <property type="match status" value="1"/>
</dbReference>
<dbReference type="InterPro" id="IPR041093">
    <property type="entry name" value="Dis3l2-like_C"/>
</dbReference>
<dbReference type="InterPro" id="IPR041505">
    <property type="entry name" value="Dis3_CSD2"/>
</dbReference>
<dbReference type="PROSITE" id="PS01175">
    <property type="entry name" value="RIBONUCLEASE_II"/>
    <property type="match status" value="1"/>
</dbReference>
<keyword evidence="6" id="KW-1185">Reference proteome</keyword>
<evidence type="ECO:0000259" key="4">
    <source>
        <dbReference type="SMART" id="SM00955"/>
    </source>
</evidence>
<evidence type="ECO:0000313" key="6">
    <source>
        <dbReference type="Proteomes" id="UP000780801"/>
    </source>
</evidence>
<feature type="compositionally biased region" description="Acidic residues" evidence="3">
    <location>
        <begin position="490"/>
        <end position="499"/>
    </location>
</feature>
<evidence type="ECO:0000313" key="5">
    <source>
        <dbReference type="EMBL" id="KAF9579141.1"/>
    </source>
</evidence>
<evidence type="ECO:0000256" key="1">
    <source>
        <dbReference type="ARBA" id="ARBA00005785"/>
    </source>
</evidence>
<dbReference type="GO" id="GO:0006402">
    <property type="term" value="P:mRNA catabolic process"/>
    <property type="evidence" value="ECO:0007669"/>
    <property type="project" value="TreeGrafter"/>
</dbReference>
<feature type="region of interest" description="Disordered" evidence="3">
    <location>
        <begin position="284"/>
        <end position="305"/>
    </location>
</feature>
<dbReference type="OrthoDB" id="372421at2759"/>
<dbReference type="SMART" id="SM00955">
    <property type="entry name" value="RNB"/>
    <property type="match status" value="1"/>
</dbReference>
<dbReference type="GO" id="GO:0003723">
    <property type="term" value="F:RNA binding"/>
    <property type="evidence" value="ECO:0007669"/>
    <property type="project" value="InterPro"/>
</dbReference>